<proteinExistence type="predicted"/>
<gene>
    <name evidence="2" type="ORF">SDC9_21027</name>
</gene>
<reference evidence="2" key="1">
    <citation type="submission" date="2019-08" db="EMBL/GenBank/DDBJ databases">
        <authorList>
            <person name="Kucharzyk K."/>
            <person name="Murdoch R.W."/>
            <person name="Higgins S."/>
            <person name="Loffler F."/>
        </authorList>
    </citation>
    <scope>NUCLEOTIDE SEQUENCE</scope>
</reference>
<protein>
    <recommendedName>
        <fullName evidence="1">BT4734-like N-terminal domain-containing protein</fullName>
    </recommendedName>
</protein>
<evidence type="ECO:0000313" key="2">
    <source>
        <dbReference type="EMBL" id="MPL75205.1"/>
    </source>
</evidence>
<name>A0A644U8D3_9ZZZZ</name>
<accession>A0A644U8D3</accession>
<evidence type="ECO:0000259" key="1">
    <source>
        <dbReference type="Pfam" id="PF08800"/>
    </source>
</evidence>
<comment type="caution">
    <text evidence="2">The sequence shown here is derived from an EMBL/GenBank/DDBJ whole genome shotgun (WGS) entry which is preliminary data.</text>
</comment>
<feature type="domain" description="BT4734-like N-terminal" evidence="1">
    <location>
        <begin position="56"/>
        <end position="141"/>
    </location>
</feature>
<dbReference type="InterPro" id="IPR014907">
    <property type="entry name" value="BT4734-like_N"/>
</dbReference>
<dbReference type="Pfam" id="PF08800">
    <property type="entry name" value="BT4734-like_N"/>
    <property type="match status" value="1"/>
</dbReference>
<organism evidence="2">
    <name type="scientific">bioreactor metagenome</name>
    <dbReference type="NCBI Taxonomy" id="1076179"/>
    <lineage>
        <taxon>unclassified sequences</taxon>
        <taxon>metagenomes</taxon>
        <taxon>ecological metagenomes</taxon>
    </lineage>
</organism>
<sequence length="396" mass="44379">MFSYFANHNHNTPIGFLTLQELHQQLVNPDREPFTATVNMIQRLRATTDETEQKRIKGDLPAFTPGAIVDTKQADATAEQKYMRLSGFMQVDVDVKDNLNMIDAEAIRNKLAQVPYIALAAISARGKGVWGLVALAEPGKFAQYVNQVNDYFKNARVTLDKSKGKNPTELRYFAPDPGAILKNEYKLMPLLPPAPVSKLKPMNKRHQQATGSSFADLQKWVTDTTGFSLIDGQKHYYLFWLSYALRKNGASETEVYAAIHSVYPENLIHSNCVSGGIEYANKKGIYTPQQRISATQTVLQQVAPPPAERAPQGPSDAEIWQIIRRQFTERLNPDVWLNPGKTSDEIYYDLTVLVEDCLINYGLDITPDQYYHALRSKESSILPCNGTTAHPGGDRS</sequence>
<dbReference type="AlphaFoldDB" id="A0A644U8D3"/>
<dbReference type="EMBL" id="VSSQ01000086">
    <property type="protein sequence ID" value="MPL75205.1"/>
    <property type="molecule type" value="Genomic_DNA"/>
</dbReference>